<dbReference type="Gene3D" id="3.80.10.10">
    <property type="entry name" value="Ribonuclease Inhibitor"/>
    <property type="match status" value="1"/>
</dbReference>
<dbReference type="PANTHER" id="PTHR24369:SF210">
    <property type="entry name" value="CHAOPTIN-RELATED"/>
    <property type="match status" value="1"/>
</dbReference>
<evidence type="ECO:0000313" key="4">
    <source>
        <dbReference type="EMBL" id="AEO33182.1"/>
    </source>
</evidence>
<organism evidence="4">
    <name type="scientific">Amblyomma maculatum</name>
    <name type="common">Gulf Coast tick</name>
    <dbReference type="NCBI Taxonomy" id="34609"/>
    <lineage>
        <taxon>Eukaryota</taxon>
        <taxon>Metazoa</taxon>
        <taxon>Ecdysozoa</taxon>
        <taxon>Arthropoda</taxon>
        <taxon>Chelicerata</taxon>
        <taxon>Arachnida</taxon>
        <taxon>Acari</taxon>
        <taxon>Parasitiformes</taxon>
        <taxon>Ixodida</taxon>
        <taxon>Ixodoidea</taxon>
        <taxon>Ixodidae</taxon>
        <taxon>Amblyomminae</taxon>
        <taxon>Amblyomma</taxon>
    </lineage>
</organism>
<keyword evidence="1" id="KW-0433">Leucine-rich repeat</keyword>
<name>G3MI64_AMBMU</name>
<sequence length="358" mass="39428">GTIASFFSSRLWRVSTQHLECGSGIGNARIGAARTRTATMLAPRSLVLCALLARFATATPTCVETGSPSTTYICSRFTSHTDFDRFLSRDFTPDRYSRVDVVLKDSNLDYLPPAAFEGTRASSLTFSNVRVHGETPQSAGGHPFSGVTAWLKTVTFSDGSTVPHSWSLLAPLNKLEELVLDQMHYVHLSSDFNQLPKNLKRIRITNSTISSVDPDWLQSLVNIEALRVENSNLNHFSRTMLPRPALKLTSLTLRNANLTSLPAELTVEAPHLTELNLQGNDIKHFNQESFAPLLTQHPNVTAHLDGNPLDCDCNARFLNQVPQSWTTPPCNSPDRLKGRYVKNIGISQLICEAASGGR</sequence>
<dbReference type="AlphaFoldDB" id="G3MI64"/>
<evidence type="ECO:0000256" key="2">
    <source>
        <dbReference type="ARBA" id="ARBA00022729"/>
    </source>
</evidence>
<feature type="non-terminal residue" evidence="4">
    <location>
        <position position="1"/>
    </location>
</feature>
<evidence type="ECO:0008006" key="5">
    <source>
        <dbReference type="Google" id="ProtNLM"/>
    </source>
</evidence>
<dbReference type="PANTHER" id="PTHR24369">
    <property type="entry name" value="ANTIGEN BSP, PUTATIVE-RELATED"/>
    <property type="match status" value="1"/>
</dbReference>
<reference evidence="4" key="1">
    <citation type="journal article" date="2011" name="PLoS ONE">
        <title>A deep insight into the sialotranscriptome of the gulf coast tick, Amblyomma maculatum.</title>
        <authorList>
            <person name="Karim S."/>
            <person name="Singh P."/>
            <person name="Ribeiro J.M."/>
        </authorList>
    </citation>
    <scope>NUCLEOTIDE SEQUENCE</scope>
    <source>
        <tissue evidence="4">Salivary gland</tissue>
    </source>
</reference>
<protein>
    <recommendedName>
        <fullName evidence="5">LRRCT domain-containing protein</fullName>
    </recommendedName>
</protein>
<accession>G3MI64</accession>
<evidence type="ECO:0000256" key="1">
    <source>
        <dbReference type="ARBA" id="ARBA00022614"/>
    </source>
</evidence>
<dbReference type="Pfam" id="PF13855">
    <property type="entry name" value="LRR_8"/>
    <property type="match status" value="1"/>
</dbReference>
<keyword evidence="2" id="KW-0732">Signal</keyword>
<evidence type="ECO:0000256" key="3">
    <source>
        <dbReference type="ARBA" id="ARBA00022737"/>
    </source>
</evidence>
<proteinExistence type="evidence at transcript level"/>
<dbReference type="SUPFAM" id="SSF52058">
    <property type="entry name" value="L domain-like"/>
    <property type="match status" value="1"/>
</dbReference>
<dbReference type="GO" id="GO:0005886">
    <property type="term" value="C:plasma membrane"/>
    <property type="evidence" value="ECO:0007669"/>
    <property type="project" value="TreeGrafter"/>
</dbReference>
<dbReference type="InterPro" id="IPR050541">
    <property type="entry name" value="LRR_TM_domain-containing"/>
</dbReference>
<dbReference type="InterPro" id="IPR032675">
    <property type="entry name" value="LRR_dom_sf"/>
</dbReference>
<keyword evidence="3" id="KW-0677">Repeat</keyword>
<dbReference type="PROSITE" id="PS51450">
    <property type="entry name" value="LRR"/>
    <property type="match status" value="1"/>
</dbReference>
<dbReference type="EMBL" id="JO841565">
    <property type="protein sequence ID" value="AEO33182.1"/>
    <property type="molecule type" value="mRNA"/>
</dbReference>
<dbReference type="InterPro" id="IPR001611">
    <property type="entry name" value="Leu-rich_rpt"/>
</dbReference>